<reference evidence="2" key="1">
    <citation type="submission" date="2020-05" db="EMBL/GenBank/DDBJ databases">
        <authorList>
            <person name="Zhu T."/>
            <person name="Keshari N."/>
            <person name="Lu X."/>
        </authorList>
    </citation>
    <scope>NUCLEOTIDE SEQUENCE</scope>
    <source>
        <strain evidence="2">NK1-12</strain>
    </source>
</reference>
<dbReference type="Pfam" id="PF02754">
    <property type="entry name" value="CCG"/>
    <property type="match status" value="1"/>
</dbReference>
<dbReference type="AlphaFoldDB" id="A0AA97AH40"/>
<feature type="domain" description="Cysteine-rich" evidence="1">
    <location>
        <begin position="43"/>
        <end position="124"/>
    </location>
</feature>
<organism evidence="2">
    <name type="scientific">Leptolyngbya sp. NK1-12</name>
    <dbReference type="NCBI Taxonomy" id="2547451"/>
    <lineage>
        <taxon>Bacteria</taxon>
        <taxon>Bacillati</taxon>
        <taxon>Cyanobacteriota</taxon>
        <taxon>Cyanophyceae</taxon>
        <taxon>Leptolyngbyales</taxon>
        <taxon>Leptolyngbyaceae</taxon>
        <taxon>Leptolyngbya group</taxon>
        <taxon>Leptolyngbya</taxon>
    </lineage>
</organism>
<gene>
    <name evidence="2" type="ORF">HJG54_15645</name>
</gene>
<dbReference type="GO" id="GO:0016491">
    <property type="term" value="F:oxidoreductase activity"/>
    <property type="evidence" value="ECO:0007669"/>
    <property type="project" value="UniProtKB-ARBA"/>
</dbReference>
<dbReference type="InterPro" id="IPR004017">
    <property type="entry name" value="Cys_rich_dom"/>
</dbReference>
<dbReference type="RefSeq" id="WP_316429804.1">
    <property type="nucleotide sequence ID" value="NZ_CP053586.1"/>
</dbReference>
<evidence type="ECO:0000313" key="2">
    <source>
        <dbReference type="EMBL" id="WNZ24149.1"/>
    </source>
</evidence>
<protein>
    <submittedName>
        <fullName evidence="2">(Fe-S)-binding protein</fullName>
    </submittedName>
</protein>
<accession>A0AA97AH40</accession>
<sequence length="318" mass="35816">MDISQYYGGVNVLVRMQLESVEDQFWQNTRINAAKAGRAQTIIYLGCNVLRTIHLASQFVKLVQLICEDVIVLGGPAFCCGFPHAVLGENSRIGDRQGIQAISLFEQFNPKQVILWCPTCPRQFQKKSGEHWHKGKYDVMSAPDFLVRNLAKFPQTYPGKSRIVALHQHGYDEQDLRNVAAVKQILSQLQGIRIVEGGKLTGFSYHCATNAEHPSEPFSKALDASIAQVSATADTIVTLYHSCHRAVFRSAQRYGISCVNYVDLIAERVGLQTLDRYGYFVELGDEDRIWEEVADRFDPKEETTVRQVIREYLVSGAN</sequence>
<evidence type="ECO:0000259" key="1">
    <source>
        <dbReference type="Pfam" id="PF02754"/>
    </source>
</evidence>
<name>A0AA97AH40_9CYAN</name>
<proteinExistence type="predicted"/>
<dbReference type="EMBL" id="CP053586">
    <property type="protein sequence ID" value="WNZ24149.1"/>
    <property type="molecule type" value="Genomic_DNA"/>
</dbReference>